<dbReference type="Proteomes" id="UP001484535">
    <property type="component" value="Unassembled WGS sequence"/>
</dbReference>
<dbReference type="InterPro" id="IPR013433">
    <property type="entry name" value="PHA_gran_rgn"/>
</dbReference>
<accession>A0ABV0CYP6</accession>
<evidence type="ECO:0000313" key="1">
    <source>
        <dbReference type="EMBL" id="MEN7537746.1"/>
    </source>
</evidence>
<dbReference type="Pfam" id="PF09650">
    <property type="entry name" value="PHA_gran_rgn"/>
    <property type="match status" value="1"/>
</dbReference>
<proteinExistence type="predicted"/>
<gene>
    <name evidence="1" type="ORF">ABDJ38_11230</name>
</gene>
<dbReference type="RefSeq" id="WP_346785184.1">
    <property type="nucleotide sequence ID" value="NZ_JBDLBR010000003.1"/>
</dbReference>
<protein>
    <submittedName>
        <fullName evidence="1">Polyhydroxyalkanoic acid system family protein</fullName>
    </submittedName>
</protein>
<name>A0ABV0CYP6_9SPHN</name>
<organism evidence="1 2">
    <name type="scientific">Aurantiacibacter flavus</name>
    <dbReference type="NCBI Taxonomy" id="3145232"/>
    <lineage>
        <taxon>Bacteria</taxon>
        <taxon>Pseudomonadati</taxon>
        <taxon>Pseudomonadota</taxon>
        <taxon>Alphaproteobacteria</taxon>
        <taxon>Sphingomonadales</taxon>
        <taxon>Erythrobacteraceae</taxon>
        <taxon>Aurantiacibacter</taxon>
    </lineage>
</organism>
<evidence type="ECO:0000313" key="2">
    <source>
        <dbReference type="Proteomes" id="UP001484535"/>
    </source>
</evidence>
<keyword evidence="2" id="KW-1185">Reference proteome</keyword>
<reference evidence="1 2" key="1">
    <citation type="submission" date="2024-05" db="EMBL/GenBank/DDBJ databases">
        <authorList>
            <person name="Park S."/>
        </authorList>
    </citation>
    <scope>NUCLEOTIDE SEQUENCE [LARGE SCALE GENOMIC DNA]</scope>
    <source>
        <strain evidence="1 2">DGU5</strain>
    </source>
</reference>
<dbReference type="EMBL" id="JBDLBR010000003">
    <property type="protein sequence ID" value="MEN7537746.1"/>
    <property type="molecule type" value="Genomic_DNA"/>
</dbReference>
<comment type="caution">
    <text evidence="1">The sequence shown here is derived from an EMBL/GenBank/DDBJ whole genome shotgun (WGS) entry which is preliminary data.</text>
</comment>
<sequence>MRLALPHNLTREQVRRRLRENSHRIGDNIPLAMVEVNTSWPSEDRMALAIDAMGQAISGHVDIEDAEVVFTVELSGALAFVEPMVEMAIRNQGPSLLEPPKG</sequence>